<evidence type="ECO:0000256" key="1">
    <source>
        <dbReference type="ARBA" id="ARBA00022527"/>
    </source>
</evidence>
<dbReference type="EMBL" id="JBHTCF010000009">
    <property type="protein sequence ID" value="MFC7306837.1"/>
    <property type="molecule type" value="Genomic_DNA"/>
</dbReference>
<dbReference type="InterPro" id="IPR003594">
    <property type="entry name" value="HATPase_dom"/>
</dbReference>
<keyword evidence="1" id="KW-0418">Kinase</keyword>
<dbReference type="InterPro" id="IPR050267">
    <property type="entry name" value="Anti-sigma-factor_SerPK"/>
</dbReference>
<dbReference type="SUPFAM" id="SSF55874">
    <property type="entry name" value="ATPase domain of HSP90 chaperone/DNA topoisomerase II/histidine kinase"/>
    <property type="match status" value="1"/>
</dbReference>
<evidence type="ECO:0000313" key="4">
    <source>
        <dbReference type="Proteomes" id="UP001596523"/>
    </source>
</evidence>
<keyword evidence="3" id="KW-0067">ATP-binding</keyword>
<keyword evidence="1" id="KW-0723">Serine/threonine-protein kinase</keyword>
<keyword evidence="4" id="KW-1185">Reference proteome</keyword>
<dbReference type="GO" id="GO:0005524">
    <property type="term" value="F:ATP binding"/>
    <property type="evidence" value="ECO:0007669"/>
    <property type="project" value="UniProtKB-KW"/>
</dbReference>
<keyword evidence="1" id="KW-0808">Transferase</keyword>
<dbReference type="PANTHER" id="PTHR35526:SF3">
    <property type="entry name" value="ANTI-SIGMA-F FACTOR RSBW"/>
    <property type="match status" value="1"/>
</dbReference>
<dbReference type="Proteomes" id="UP001596523">
    <property type="component" value="Unassembled WGS sequence"/>
</dbReference>
<dbReference type="PANTHER" id="PTHR35526">
    <property type="entry name" value="ANTI-SIGMA-F FACTOR RSBW-RELATED"/>
    <property type="match status" value="1"/>
</dbReference>
<feature type="domain" description="Histidine kinase/HSP90-like ATPase" evidence="2">
    <location>
        <begin position="31"/>
        <end position="129"/>
    </location>
</feature>
<organism evidence="3 4">
    <name type="scientific">Streptomyces monticola</name>
    <dbReference type="NCBI Taxonomy" id="2666263"/>
    <lineage>
        <taxon>Bacteria</taxon>
        <taxon>Bacillati</taxon>
        <taxon>Actinomycetota</taxon>
        <taxon>Actinomycetes</taxon>
        <taxon>Kitasatosporales</taxon>
        <taxon>Streptomycetaceae</taxon>
        <taxon>Streptomyces</taxon>
    </lineage>
</organism>
<protein>
    <submittedName>
        <fullName evidence="3">ATP-binding protein</fullName>
    </submittedName>
</protein>
<reference evidence="4" key="1">
    <citation type="journal article" date="2019" name="Int. J. Syst. Evol. Microbiol.">
        <title>The Global Catalogue of Microorganisms (GCM) 10K type strain sequencing project: providing services to taxonomists for standard genome sequencing and annotation.</title>
        <authorList>
            <consortium name="The Broad Institute Genomics Platform"/>
            <consortium name="The Broad Institute Genome Sequencing Center for Infectious Disease"/>
            <person name="Wu L."/>
            <person name="Ma J."/>
        </authorList>
    </citation>
    <scope>NUCLEOTIDE SEQUENCE [LARGE SCALE GENOMIC DNA]</scope>
    <source>
        <strain evidence="4">SYNS20</strain>
    </source>
</reference>
<comment type="caution">
    <text evidence="3">The sequence shown here is derived from an EMBL/GenBank/DDBJ whole genome shotgun (WGS) entry which is preliminary data.</text>
</comment>
<proteinExistence type="predicted"/>
<evidence type="ECO:0000313" key="3">
    <source>
        <dbReference type="EMBL" id="MFC7306837.1"/>
    </source>
</evidence>
<evidence type="ECO:0000259" key="2">
    <source>
        <dbReference type="Pfam" id="PF13581"/>
    </source>
</evidence>
<name>A0ABW2JM39_9ACTN</name>
<dbReference type="RefSeq" id="WP_381832645.1">
    <property type="nucleotide sequence ID" value="NZ_JBHTCF010000009.1"/>
</dbReference>
<dbReference type="Pfam" id="PF13581">
    <property type="entry name" value="HATPase_c_2"/>
    <property type="match status" value="1"/>
</dbReference>
<keyword evidence="3" id="KW-0547">Nucleotide-binding</keyword>
<sequence length="160" mass="17327">MTSQQRTTSATEVRKAPPASQGVHGYVWELPHEPQSCRRARELTRAAASSRRVASDDLVLVVSELIGNALAHGAGPLHLGLLFEYDTIRVAVHDHGAGLPQRDEQQSASEDTCGRGLHIVELLSNKWGVTLTGGHAKTTWAELALVDEQRGSDQFSKVLS</sequence>
<dbReference type="CDD" id="cd16936">
    <property type="entry name" value="HATPase_RsbW-like"/>
    <property type="match status" value="1"/>
</dbReference>
<dbReference type="Gene3D" id="3.30.565.10">
    <property type="entry name" value="Histidine kinase-like ATPase, C-terminal domain"/>
    <property type="match status" value="1"/>
</dbReference>
<accession>A0ABW2JM39</accession>
<dbReference type="InterPro" id="IPR036890">
    <property type="entry name" value="HATPase_C_sf"/>
</dbReference>
<gene>
    <name evidence="3" type="ORF">ACFQVC_21715</name>
</gene>